<dbReference type="InterPro" id="IPR022324">
    <property type="entry name" value="Bacilysin_exporter_BacE_put"/>
</dbReference>
<evidence type="ECO:0000256" key="5">
    <source>
        <dbReference type="ARBA" id="ARBA00022692"/>
    </source>
</evidence>
<proteinExistence type="inferred from homology"/>
<feature type="transmembrane region" description="Helical" evidence="8">
    <location>
        <begin position="250"/>
        <end position="270"/>
    </location>
</feature>
<keyword evidence="10" id="KW-1185">Reference proteome</keyword>
<dbReference type="GO" id="GO:0055085">
    <property type="term" value="P:transmembrane transport"/>
    <property type="evidence" value="ECO:0007669"/>
    <property type="project" value="InterPro"/>
</dbReference>
<dbReference type="InterPro" id="IPR004776">
    <property type="entry name" value="Mem_transp_PIN-like"/>
</dbReference>
<organism evidence="9 10">
    <name type="scientific">Methanobrevibacter oralis</name>
    <dbReference type="NCBI Taxonomy" id="66851"/>
    <lineage>
        <taxon>Archaea</taxon>
        <taxon>Methanobacteriati</taxon>
        <taxon>Methanobacteriota</taxon>
        <taxon>Methanomada group</taxon>
        <taxon>Methanobacteria</taxon>
        <taxon>Methanobacteriales</taxon>
        <taxon>Methanobacteriaceae</taxon>
        <taxon>Methanobrevibacter</taxon>
    </lineage>
</organism>
<reference evidence="10" key="1">
    <citation type="journal article" date="2016" name="Genome Announc.">
        <title>Draft Genome Sequences of Methanobrevibacter curvatus DSM11111, Methanobrevibacter cuticularis DSM11139, Methanobrevibacter filiformis DSM11501, and Methanobrevibacter oralis DSM7256.</title>
        <authorList>
            <person name="Poehlein A."/>
            <person name="Seedorf H."/>
        </authorList>
    </citation>
    <scope>NUCLEOTIDE SEQUENCE [LARGE SCALE GENOMIC DNA]</scope>
    <source>
        <strain evidence="10">DSM 7256 / JCM 30027 / ZR</strain>
    </source>
</reference>
<dbReference type="PANTHER" id="PTHR36838:SF3">
    <property type="entry name" value="TRANSPORTER AUXIN EFFLUX CARRIER EC FAMILY"/>
    <property type="match status" value="1"/>
</dbReference>
<dbReference type="EMBL" id="LWMU01000046">
    <property type="protein sequence ID" value="KZX13735.1"/>
    <property type="molecule type" value="Genomic_DNA"/>
</dbReference>
<dbReference type="InterPro" id="IPR038770">
    <property type="entry name" value="Na+/solute_symporter_sf"/>
</dbReference>
<evidence type="ECO:0000313" key="9">
    <source>
        <dbReference type="EMBL" id="KZX13735.1"/>
    </source>
</evidence>
<evidence type="ECO:0000256" key="8">
    <source>
        <dbReference type="SAM" id="Phobius"/>
    </source>
</evidence>
<comment type="caution">
    <text evidence="9">The sequence shown here is derived from an EMBL/GenBank/DDBJ whole genome shotgun (WGS) entry which is preliminary data.</text>
</comment>
<feature type="transmembrane region" description="Helical" evidence="8">
    <location>
        <begin position="65"/>
        <end position="85"/>
    </location>
</feature>
<feature type="transmembrane region" description="Helical" evidence="8">
    <location>
        <begin position="97"/>
        <end position="118"/>
    </location>
</feature>
<evidence type="ECO:0000256" key="7">
    <source>
        <dbReference type="ARBA" id="ARBA00023136"/>
    </source>
</evidence>
<evidence type="ECO:0000256" key="4">
    <source>
        <dbReference type="ARBA" id="ARBA00022475"/>
    </source>
</evidence>
<dbReference type="PANTHER" id="PTHR36838">
    <property type="entry name" value="AUXIN EFFLUX CARRIER FAMILY PROTEIN"/>
    <property type="match status" value="1"/>
</dbReference>
<dbReference type="GO" id="GO:0005886">
    <property type="term" value="C:plasma membrane"/>
    <property type="evidence" value="ECO:0007669"/>
    <property type="project" value="UniProtKB-SubCell"/>
</dbReference>
<evidence type="ECO:0000256" key="6">
    <source>
        <dbReference type="ARBA" id="ARBA00022989"/>
    </source>
</evidence>
<dbReference type="RefSeq" id="WP_042693735.1">
    <property type="nucleotide sequence ID" value="NZ_CABMAB010000026.1"/>
</dbReference>
<dbReference type="AlphaFoldDB" id="A0A162FIZ0"/>
<dbReference type="Pfam" id="PF03547">
    <property type="entry name" value="Mem_trans"/>
    <property type="match status" value="2"/>
</dbReference>
<feature type="transmembrane region" description="Helical" evidence="8">
    <location>
        <begin position="282"/>
        <end position="300"/>
    </location>
</feature>
<feature type="transmembrane region" description="Helical" evidence="8">
    <location>
        <begin position="219"/>
        <end position="244"/>
    </location>
</feature>
<keyword evidence="7 8" id="KW-0472">Membrane</keyword>
<dbReference type="Proteomes" id="UP000077428">
    <property type="component" value="Unassembled WGS sequence"/>
</dbReference>
<accession>A0A162FIZ0</accession>
<feature type="transmembrane region" description="Helical" evidence="8">
    <location>
        <begin position="34"/>
        <end position="53"/>
    </location>
</feature>
<dbReference type="PRINTS" id="PR01988">
    <property type="entry name" value="EXPORTERBACE"/>
</dbReference>
<dbReference type="OrthoDB" id="147743at2157"/>
<dbReference type="PATRIC" id="fig|66851.6.peg.435"/>
<sequence>MNTIETTILSIVIMIGLGYILKKIDFLSDKDIDSLNKIVINLLLPCMIFSALYSADLSLLPKLSILTVLILISSFITGITSYLILKKLNFDDRKIWSVLITIMIANTAFMGYPVNLGIYGSEGLLRAIFCDIATTCIFIILSFALALKFGGSIKTAIRKIIVFPPLWAIILGLIFNLLLLPIGGVLEKTIDYLAGGTIPLIMLSLGISIDLSGFYRSKFMVLFTTIMKLIIFPIIAIFLAKFFGLVDLQYNVGIIEAAMPSGMLSLVLAITYKLDHDLTSDCILINTVVSLVTLSVIIMLI</sequence>
<feature type="transmembrane region" description="Helical" evidence="8">
    <location>
        <begin position="6"/>
        <end position="22"/>
    </location>
</feature>
<comment type="similarity">
    <text evidence="2">Belongs to the auxin efflux carrier (TC 2.A.69) family.</text>
</comment>
<evidence type="ECO:0000256" key="1">
    <source>
        <dbReference type="ARBA" id="ARBA00004651"/>
    </source>
</evidence>
<dbReference type="STRING" id="66851.MBORA_03750"/>
<evidence type="ECO:0000313" key="10">
    <source>
        <dbReference type="Proteomes" id="UP000077428"/>
    </source>
</evidence>
<dbReference type="Gene3D" id="1.20.1530.20">
    <property type="match status" value="1"/>
</dbReference>
<feature type="transmembrane region" description="Helical" evidence="8">
    <location>
        <begin position="192"/>
        <end position="212"/>
    </location>
</feature>
<keyword evidence="3" id="KW-0813">Transport</keyword>
<evidence type="ECO:0000256" key="3">
    <source>
        <dbReference type="ARBA" id="ARBA00022448"/>
    </source>
</evidence>
<feature type="transmembrane region" description="Helical" evidence="8">
    <location>
        <begin position="124"/>
        <end position="149"/>
    </location>
</feature>
<name>A0A162FIZ0_METOA</name>
<protein>
    <submittedName>
        <fullName evidence="9">Membrane transport protein</fullName>
    </submittedName>
</protein>
<gene>
    <name evidence="9" type="ORF">MBORA_03750</name>
</gene>
<keyword evidence="6 8" id="KW-1133">Transmembrane helix</keyword>
<evidence type="ECO:0000256" key="2">
    <source>
        <dbReference type="ARBA" id="ARBA00010145"/>
    </source>
</evidence>
<keyword evidence="5 8" id="KW-0812">Transmembrane</keyword>
<feature type="transmembrane region" description="Helical" evidence="8">
    <location>
        <begin position="161"/>
        <end position="186"/>
    </location>
</feature>
<comment type="subcellular location">
    <subcellularLocation>
        <location evidence="1">Cell membrane</location>
        <topology evidence="1">Multi-pass membrane protein</topology>
    </subcellularLocation>
</comment>
<keyword evidence="4" id="KW-1003">Cell membrane</keyword>